<evidence type="ECO:0000313" key="4">
    <source>
        <dbReference type="Proteomes" id="UP000002588"/>
    </source>
</evidence>
<sequence>MQGENETKAAFPVMVLAHNEERHIEACLDSIFQADPGRSFDVYVMANGCTDRTEAIVRDYALRQPSVHLVSIALGDKCNAWNVFIHETVQACCPGRPIYFFVDGDARFVPGSFSAMEKALAADPVANAVGAPPASGRSAEHDRRELLEERGLVANLYALRGRFVERLIAARARIPLGLEGDDGLIGALVRWDLDPQHPMDSRFITPCADAGFIFESMTPARLADWRAYWKRMIRYARRRYEFALLGERLRAQGLAGMPQHIQELYAGANKLRLTWDGIYTLTSWIALTQMRRIGRERGGAH</sequence>
<dbReference type="eggNOG" id="COG1215">
    <property type="taxonomic scope" value="Bacteria"/>
</dbReference>
<dbReference type="KEGG" id="aoa:dqs_3403"/>
<keyword evidence="4" id="KW-1185">Reference proteome</keyword>
<evidence type="ECO:0000313" key="3">
    <source>
        <dbReference type="EMBL" id="CAL95881.1"/>
    </source>
</evidence>
<dbReference type="CAZy" id="GT2">
    <property type="family name" value="Glycosyltransferase Family 2"/>
</dbReference>
<dbReference type="Pfam" id="PF00535">
    <property type="entry name" value="Glycos_transf_2"/>
    <property type="match status" value="1"/>
</dbReference>
<organism evidence="3 4">
    <name type="scientific">Azoarcus sp. (strain BH72)</name>
    <dbReference type="NCBI Taxonomy" id="418699"/>
    <lineage>
        <taxon>Bacteria</taxon>
        <taxon>Pseudomonadati</taxon>
        <taxon>Pseudomonadota</taxon>
        <taxon>Betaproteobacteria</taxon>
        <taxon>Rhodocyclales</taxon>
        <taxon>Zoogloeaceae</taxon>
        <taxon>Azoarcus</taxon>
    </lineage>
</organism>
<keyword evidence="3" id="KW-0328">Glycosyltransferase</keyword>
<dbReference type="STRING" id="62928.azo3265"/>
<dbReference type="InterPro" id="IPR029044">
    <property type="entry name" value="Nucleotide-diphossugar_trans"/>
</dbReference>
<dbReference type="RefSeq" id="WP_011766988.1">
    <property type="nucleotide sequence ID" value="NC_008702.1"/>
</dbReference>
<protein>
    <submittedName>
        <fullName evidence="3">Glycosyltransferase</fullName>
        <ecNumber evidence="3">2.4.1.-</ecNumber>
    </submittedName>
</protein>
<dbReference type="SUPFAM" id="SSF53448">
    <property type="entry name" value="Nucleotide-diphospho-sugar transferases"/>
    <property type="match status" value="1"/>
</dbReference>
<evidence type="ECO:0000256" key="1">
    <source>
        <dbReference type="ARBA" id="ARBA00038494"/>
    </source>
</evidence>
<dbReference type="EMBL" id="AM406670">
    <property type="protein sequence ID" value="CAL95881.1"/>
    <property type="molecule type" value="Genomic_DNA"/>
</dbReference>
<dbReference type="PANTHER" id="PTHR43630:SF2">
    <property type="entry name" value="GLYCOSYLTRANSFERASE"/>
    <property type="match status" value="1"/>
</dbReference>
<dbReference type="PANTHER" id="PTHR43630">
    <property type="entry name" value="POLY-BETA-1,6-N-ACETYL-D-GLUCOSAMINE SYNTHASE"/>
    <property type="match status" value="1"/>
</dbReference>
<evidence type="ECO:0000259" key="2">
    <source>
        <dbReference type="Pfam" id="PF00535"/>
    </source>
</evidence>
<keyword evidence="3" id="KW-0808">Transferase</keyword>
<accession>A1KAM5</accession>
<proteinExistence type="inferred from homology"/>
<dbReference type="GO" id="GO:0016757">
    <property type="term" value="F:glycosyltransferase activity"/>
    <property type="evidence" value="ECO:0007669"/>
    <property type="project" value="UniProtKB-KW"/>
</dbReference>
<dbReference type="Proteomes" id="UP000002588">
    <property type="component" value="Chromosome"/>
</dbReference>
<dbReference type="InterPro" id="IPR001173">
    <property type="entry name" value="Glyco_trans_2-like"/>
</dbReference>
<dbReference type="HOGENOM" id="CLU_081767_0_0_4"/>
<dbReference type="KEGG" id="azo:azo3265"/>
<name>A1KAM5_AZOSB</name>
<comment type="similarity">
    <text evidence="1">Belongs to the glycosyltransferase 2 family. WaaE/KdtX subfamily.</text>
</comment>
<dbReference type="AlphaFoldDB" id="A1KAM5"/>
<gene>
    <name evidence="3" type="ordered locus">azo3265</name>
</gene>
<dbReference type="CDD" id="cd00761">
    <property type="entry name" value="Glyco_tranf_GTA_type"/>
    <property type="match status" value="1"/>
</dbReference>
<dbReference type="EC" id="2.4.1.-" evidence="3"/>
<reference evidence="3 4" key="1">
    <citation type="journal article" date="2006" name="Nat. Biotechnol.">
        <title>Complete genome of the mutualistic, N2-fixing grass endophyte Azoarcus sp. strain BH72.</title>
        <authorList>
            <person name="Krause A."/>
            <person name="Ramakumar A."/>
            <person name="Bartels D."/>
            <person name="Battistoni F."/>
            <person name="Bekel T."/>
            <person name="Boch J."/>
            <person name="Boehm M."/>
            <person name="Friedrich F."/>
            <person name="Hurek T."/>
            <person name="Krause L."/>
            <person name="Linke B."/>
            <person name="McHardy A.C."/>
            <person name="Sarkar A."/>
            <person name="Schneiker S."/>
            <person name="Syed A.A."/>
            <person name="Thauer R."/>
            <person name="Vorhoelter F.-J."/>
            <person name="Weidner S."/>
            <person name="Puehler A."/>
            <person name="Reinhold-Hurek B."/>
            <person name="Kaiser O."/>
            <person name="Goesmann A."/>
        </authorList>
    </citation>
    <scope>NUCLEOTIDE SEQUENCE [LARGE SCALE GENOMIC DNA]</scope>
    <source>
        <strain evidence="3 4">BH72</strain>
    </source>
</reference>
<dbReference type="Gene3D" id="3.90.550.10">
    <property type="entry name" value="Spore Coat Polysaccharide Biosynthesis Protein SpsA, Chain A"/>
    <property type="match status" value="1"/>
</dbReference>
<feature type="domain" description="Glycosyltransferase 2-like" evidence="2">
    <location>
        <begin position="13"/>
        <end position="147"/>
    </location>
</feature>